<feature type="compositionally biased region" description="Low complexity" evidence="1">
    <location>
        <begin position="225"/>
        <end position="237"/>
    </location>
</feature>
<accession>A0ABX6P8A1</accession>
<feature type="compositionally biased region" description="Polar residues" evidence="1">
    <location>
        <begin position="199"/>
        <end position="221"/>
    </location>
</feature>
<gene>
    <name evidence="2" type="ORF">HK414_22535</name>
</gene>
<organism evidence="2 3">
    <name type="scientific">Ramlibacter terrae</name>
    <dbReference type="NCBI Taxonomy" id="2732511"/>
    <lineage>
        <taxon>Bacteria</taxon>
        <taxon>Pseudomonadati</taxon>
        <taxon>Pseudomonadota</taxon>
        <taxon>Betaproteobacteria</taxon>
        <taxon>Burkholderiales</taxon>
        <taxon>Comamonadaceae</taxon>
        <taxon>Ramlibacter</taxon>
    </lineage>
</organism>
<protein>
    <submittedName>
        <fullName evidence="2">Uncharacterized protein</fullName>
    </submittedName>
</protein>
<dbReference type="EMBL" id="CP053418">
    <property type="protein sequence ID" value="QJW85201.1"/>
    <property type="molecule type" value="Genomic_DNA"/>
</dbReference>
<reference evidence="2 3" key="2">
    <citation type="submission" date="2020-05" db="EMBL/GenBank/DDBJ databases">
        <authorList>
            <person name="Khan S.A."/>
            <person name="Jeon C.O."/>
            <person name="Chun B.H."/>
        </authorList>
    </citation>
    <scope>NUCLEOTIDE SEQUENCE [LARGE SCALE GENOMIC DNA]</scope>
    <source>
        <strain evidence="2 3">H242</strain>
    </source>
</reference>
<feature type="region of interest" description="Disordered" evidence="1">
    <location>
        <begin position="199"/>
        <end position="237"/>
    </location>
</feature>
<evidence type="ECO:0000313" key="3">
    <source>
        <dbReference type="Proteomes" id="UP000500826"/>
    </source>
</evidence>
<keyword evidence="3" id="KW-1185">Reference proteome</keyword>
<reference evidence="2 3" key="1">
    <citation type="submission" date="2020-05" db="EMBL/GenBank/DDBJ databases">
        <title>Ramlibacter rhizophilus sp. nov., isolated from rhizosphere soil of national flower Mugunghwa from South Korea.</title>
        <authorList>
            <person name="Zheng-Fei Y."/>
            <person name="Huan T."/>
        </authorList>
    </citation>
    <scope>NUCLEOTIDE SEQUENCE [LARGE SCALE GENOMIC DNA]</scope>
    <source>
        <strain evidence="2 3">H242</strain>
    </source>
</reference>
<sequence>MATATRYLIGKGELLTFGIDAPKKKPSEKKHPYTLAEAKATLIPQLEAANAAFSELPDGACPDDQAVARITLHPAYIAKSYFPRVLLQQAGLVSVGSRNRRIRPRKVVAKTAPAEADTTELFVAGPRSALRRLMKQARLLTADMAAAHEFAQIESIEPMMPSDRLRPAGEGAAKDVFEVGLHIPLATLLRVCARSSASTPRSAGSEWMTASSSRPGDSCSSLLKGRGSSCRSSHCSL</sequence>
<name>A0ABX6P8A1_9BURK</name>
<proteinExistence type="predicted"/>
<evidence type="ECO:0000256" key="1">
    <source>
        <dbReference type="SAM" id="MobiDB-lite"/>
    </source>
</evidence>
<evidence type="ECO:0000313" key="2">
    <source>
        <dbReference type="EMBL" id="QJW85201.1"/>
    </source>
</evidence>
<dbReference type="Proteomes" id="UP000500826">
    <property type="component" value="Chromosome"/>
</dbReference>